<name>A0A0D1Z6M6_9EURO</name>
<accession>A0A0D1Z6M6</accession>
<dbReference type="VEuPathDB" id="FungiDB:PV07_11506"/>
<dbReference type="Proteomes" id="UP000054466">
    <property type="component" value="Unassembled WGS sequence"/>
</dbReference>
<organism evidence="1 2">
    <name type="scientific">Cladophialophora immunda</name>
    <dbReference type="NCBI Taxonomy" id="569365"/>
    <lineage>
        <taxon>Eukaryota</taxon>
        <taxon>Fungi</taxon>
        <taxon>Dikarya</taxon>
        <taxon>Ascomycota</taxon>
        <taxon>Pezizomycotina</taxon>
        <taxon>Eurotiomycetes</taxon>
        <taxon>Chaetothyriomycetidae</taxon>
        <taxon>Chaetothyriales</taxon>
        <taxon>Herpotrichiellaceae</taxon>
        <taxon>Cladophialophora</taxon>
    </lineage>
</organism>
<dbReference type="GeneID" id="27350700"/>
<proteinExistence type="predicted"/>
<evidence type="ECO:0000313" key="1">
    <source>
        <dbReference type="EMBL" id="KIW23296.1"/>
    </source>
</evidence>
<dbReference type="RefSeq" id="XP_016243512.1">
    <property type="nucleotide sequence ID" value="XM_016398950.1"/>
</dbReference>
<gene>
    <name evidence="1" type="ORF">PV07_11506</name>
</gene>
<evidence type="ECO:0000313" key="2">
    <source>
        <dbReference type="Proteomes" id="UP000054466"/>
    </source>
</evidence>
<dbReference type="HOGENOM" id="CLU_1677696_0_0_1"/>
<reference evidence="1 2" key="1">
    <citation type="submission" date="2015-01" db="EMBL/GenBank/DDBJ databases">
        <title>The Genome Sequence of Cladophialophora immunda CBS83496.</title>
        <authorList>
            <consortium name="The Broad Institute Genomics Platform"/>
            <person name="Cuomo C."/>
            <person name="de Hoog S."/>
            <person name="Gorbushina A."/>
            <person name="Stielow B."/>
            <person name="Teixiera M."/>
            <person name="Abouelleil A."/>
            <person name="Chapman S.B."/>
            <person name="Priest M."/>
            <person name="Young S.K."/>
            <person name="Wortman J."/>
            <person name="Nusbaum C."/>
            <person name="Birren B."/>
        </authorList>
    </citation>
    <scope>NUCLEOTIDE SEQUENCE [LARGE SCALE GENOMIC DNA]</scope>
    <source>
        <strain evidence="1 2">CBS 83496</strain>
    </source>
</reference>
<protein>
    <submittedName>
        <fullName evidence="1">Uncharacterized protein</fullName>
    </submittedName>
</protein>
<dbReference type="EMBL" id="KN847046">
    <property type="protein sequence ID" value="KIW23296.1"/>
    <property type="molecule type" value="Genomic_DNA"/>
</dbReference>
<dbReference type="AlphaFoldDB" id="A0A0D1Z6M6"/>
<keyword evidence="2" id="KW-1185">Reference proteome</keyword>
<sequence length="157" mass="17060">MESSSSLTATSLSGKLRDIVQCETAPRSPRHRAIDAWGAMLAAELWWIQVARPRHLASLPKLFKATSCPRLTLTPTASEDRPAFDRRVVFALCTNESSALGKCSTISAALPLLVPLGTKWASLPNKSFGQTSGDVPAHSLKIVQRWVWEDGLLGQPP</sequence>